<dbReference type="SUPFAM" id="SSF55729">
    <property type="entry name" value="Acyl-CoA N-acyltransferases (Nat)"/>
    <property type="match status" value="1"/>
</dbReference>
<evidence type="ECO:0000313" key="2">
    <source>
        <dbReference type="EMBL" id="RDY28137.1"/>
    </source>
</evidence>
<dbReference type="OrthoDB" id="9790865at2"/>
<sequence length="61" mass="7028">MNNNYFIGYILMRHEDIVALSVGAKKPWINGMEYYIDQFCVKESLQGNGVGSKFLSHLMKQ</sequence>
<feature type="domain" description="N-acetyltransferase" evidence="1">
    <location>
        <begin position="11"/>
        <end position="60"/>
    </location>
</feature>
<dbReference type="InterPro" id="IPR000182">
    <property type="entry name" value="GNAT_dom"/>
</dbReference>
<evidence type="ECO:0000313" key="3">
    <source>
        <dbReference type="Proteomes" id="UP000215694"/>
    </source>
</evidence>
<dbReference type="RefSeq" id="WP_116041257.1">
    <property type="nucleotide sequence ID" value="NZ_NOJY02000008.1"/>
</dbReference>
<name>A0A371J632_9FIRM</name>
<keyword evidence="3" id="KW-1185">Reference proteome</keyword>
<dbReference type="AlphaFoldDB" id="A0A371J632"/>
<dbReference type="InterPro" id="IPR016181">
    <property type="entry name" value="Acyl_CoA_acyltransferase"/>
</dbReference>
<organism evidence="2 3">
    <name type="scientific">Romboutsia weinsteinii</name>
    <dbReference type="NCBI Taxonomy" id="2020949"/>
    <lineage>
        <taxon>Bacteria</taxon>
        <taxon>Bacillati</taxon>
        <taxon>Bacillota</taxon>
        <taxon>Clostridia</taxon>
        <taxon>Peptostreptococcales</taxon>
        <taxon>Peptostreptococcaceae</taxon>
        <taxon>Romboutsia</taxon>
    </lineage>
</organism>
<dbReference type="CDD" id="cd04301">
    <property type="entry name" value="NAT_SF"/>
    <property type="match status" value="1"/>
</dbReference>
<evidence type="ECO:0000259" key="1">
    <source>
        <dbReference type="Pfam" id="PF00583"/>
    </source>
</evidence>
<dbReference type="Proteomes" id="UP000215694">
    <property type="component" value="Unassembled WGS sequence"/>
</dbReference>
<comment type="caution">
    <text evidence="2">The sequence shown here is derived from an EMBL/GenBank/DDBJ whole genome shotgun (WGS) entry which is preliminary data.</text>
</comment>
<protein>
    <submittedName>
        <fullName evidence="2">N-acetyltransferase</fullName>
    </submittedName>
</protein>
<dbReference type="Pfam" id="PF00583">
    <property type="entry name" value="Acetyltransf_1"/>
    <property type="match status" value="1"/>
</dbReference>
<accession>A0A371J632</accession>
<dbReference type="GO" id="GO:0016747">
    <property type="term" value="F:acyltransferase activity, transferring groups other than amino-acyl groups"/>
    <property type="evidence" value="ECO:0007669"/>
    <property type="project" value="InterPro"/>
</dbReference>
<gene>
    <name evidence="2" type="ORF">CHL78_005950</name>
</gene>
<keyword evidence="2" id="KW-0808">Transferase</keyword>
<dbReference type="EMBL" id="NOJY02000008">
    <property type="protein sequence ID" value="RDY28137.1"/>
    <property type="molecule type" value="Genomic_DNA"/>
</dbReference>
<dbReference type="Gene3D" id="3.40.630.30">
    <property type="match status" value="1"/>
</dbReference>
<proteinExistence type="predicted"/>
<reference evidence="2 3" key="1">
    <citation type="journal article" date="2017" name="Genome Announc.">
        <title>Draft Genome Sequence of Romboutsia weinsteinii sp. nov. Strain CCRI-19649(T) Isolated from Surface Water.</title>
        <authorList>
            <person name="Maheux A.F."/>
            <person name="Boudreau D.K."/>
            <person name="Berube E."/>
            <person name="Boissinot M."/>
            <person name="Cantin P."/>
            <person name="Raymond F."/>
            <person name="Corbeil J."/>
            <person name="Omar R.F."/>
            <person name="Bergeron M.G."/>
        </authorList>
    </citation>
    <scope>NUCLEOTIDE SEQUENCE [LARGE SCALE GENOMIC DNA]</scope>
    <source>
        <strain evidence="2 3">CCRI-19649</strain>
    </source>
</reference>